<dbReference type="InterPro" id="IPR036866">
    <property type="entry name" value="RibonucZ/Hydroxyglut_hydro"/>
</dbReference>
<dbReference type="EMBL" id="PYAL01000009">
    <property type="protein sequence ID" value="RXN83822.1"/>
    <property type="molecule type" value="Genomic_DNA"/>
</dbReference>
<evidence type="ECO:0000256" key="5">
    <source>
        <dbReference type="SAM" id="SignalP"/>
    </source>
</evidence>
<dbReference type="GO" id="GO:0046872">
    <property type="term" value="F:metal ion binding"/>
    <property type="evidence" value="ECO:0007669"/>
    <property type="project" value="UniProtKB-KW"/>
</dbReference>
<evidence type="ECO:0000256" key="4">
    <source>
        <dbReference type="ARBA" id="ARBA00022833"/>
    </source>
</evidence>
<dbReference type="Gene3D" id="3.60.15.10">
    <property type="entry name" value="Ribonuclease Z/Hydroxyacylglutathione hydrolase-like"/>
    <property type="match status" value="1"/>
</dbReference>
<comment type="caution">
    <text evidence="7">The sequence shown here is derived from an EMBL/GenBank/DDBJ whole genome shotgun (WGS) entry which is preliminary data.</text>
</comment>
<dbReference type="CDD" id="cd07720">
    <property type="entry name" value="OPHC2-like_MBL-fold"/>
    <property type="match status" value="1"/>
</dbReference>
<dbReference type="InterPro" id="IPR001279">
    <property type="entry name" value="Metallo-B-lactamas"/>
</dbReference>
<evidence type="ECO:0000313" key="8">
    <source>
        <dbReference type="Proteomes" id="UP000290849"/>
    </source>
</evidence>
<dbReference type="SUPFAM" id="SSF56281">
    <property type="entry name" value="Metallo-hydrolase/oxidoreductase"/>
    <property type="match status" value="1"/>
</dbReference>
<dbReference type="GO" id="GO:0016787">
    <property type="term" value="F:hydrolase activity"/>
    <property type="evidence" value="ECO:0007669"/>
    <property type="project" value="UniProtKB-KW"/>
</dbReference>
<dbReference type="InterPro" id="IPR051013">
    <property type="entry name" value="MBL_superfamily_lactonases"/>
</dbReference>
<feature type="domain" description="Metallo-beta-lactamase" evidence="6">
    <location>
        <begin position="85"/>
        <end position="291"/>
    </location>
</feature>
<evidence type="ECO:0000313" key="7">
    <source>
        <dbReference type="EMBL" id="RXN83822.1"/>
    </source>
</evidence>
<protein>
    <submittedName>
        <fullName evidence="7">MBL fold metallo-hydrolase</fullName>
    </submittedName>
</protein>
<keyword evidence="4" id="KW-0862">Zinc</keyword>
<name>A0A4Q1HEE4_9BURK</name>
<proteinExistence type="inferred from homology"/>
<dbReference type="RefSeq" id="WP_129153933.1">
    <property type="nucleotide sequence ID" value="NZ_JBHSDO010000015.1"/>
</dbReference>
<dbReference type="PANTHER" id="PTHR42978:SF6">
    <property type="entry name" value="QUORUM-QUENCHING LACTONASE YTNP-RELATED"/>
    <property type="match status" value="1"/>
</dbReference>
<sequence>MMRLKTKLLGLLNLMVATHACAAPPAQVRQQAPGYQRLAVGRYEVTALFDGYTDLSSGLLQGLPPEKVRELLARQAIHGEKMPASFNVFLVNTGRHLVMIDGGAGHCMPDTAGQLITNIIAAGYRPEQIDTVLLTHLHLDHVCGLTDAAGKALFPNATVHATRKEADFWLNPDNQAQAPEGAKKHFDAAREALAPYRAAGRFQTFSPPQAPIPEVETSYATGHTPGSAIYRFASDGAAISFIGDLIHSAGVQFDHPYVSVRFDVDAQEAVQARRQAFTTLARAGEWLAAAHLPFPGIGHVTQHGERFTWVPVAYGPYRRAARVPFLK</sequence>
<dbReference type="Proteomes" id="UP000290849">
    <property type="component" value="Unassembled WGS sequence"/>
</dbReference>
<dbReference type="OrthoDB" id="5443440at2"/>
<dbReference type="PANTHER" id="PTHR42978">
    <property type="entry name" value="QUORUM-QUENCHING LACTONASE YTNP-RELATED-RELATED"/>
    <property type="match status" value="1"/>
</dbReference>
<evidence type="ECO:0000256" key="1">
    <source>
        <dbReference type="ARBA" id="ARBA00007749"/>
    </source>
</evidence>
<organism evidence="7 8">
    <name type="scientific">Achromobacter aloeverae</name>
    <dbReference type="NCBI Taxonomy" id="1750518"/>
    <lineage>
        <taxon>Bacteria</taxon>
        <taxon>Pseudomonadati</taxon>
        <taxon>Pseudomonadota</taxon>
        <taxon>Betaproteobacteria</taxon>
        <taxon>Burkholderiales</taxon>
        <taxon>Alcaligenaceae</taxon>
        <taxon>Achromobacter</taxon>
    </lineage>
</organism>
<accession>A0A4Q1HEE4</accession>
<evidence type="ECO:0000256" key="2">
    <source>
        <dbReference type="ARBA" id="ARBA00022723"/>
    </source>
</evidence>
<comment type="similarity">
    <text evidence="1">Belongs to the metallo-beta-lactamase superfamily.</text>
</comment>
<evidence type="ECO:0000256" key="3">
    <source>
        <dbReference type="ARBA" id="ARBA00022801"/>
    </source>
</evidence>
<evidence type="ECO:0000259" key="6">
    <source>
        <dbReference type="SMART" id="SM00849"/>
    </source>
</evidence>
<dbReference type="SMART" id="SM00849">
    <property type="entry name" value="Lactamase_B"/>
    <property type="match status" value="1"/>
</dbReference>
<keyword evidence="3 7" id="KW-0378">Hydrolase</keyword>
<keyword evidence="2" id="KW-0479">Metal-binding</keyword>
<dbReference type="AlphaFoldDB" id="A0A4Q1HEE4"/>
<feature type="chain" id="PRO_5020709910" evidence="5">
    <location>
        <begin position="23"/>
        <end position="327"/>
    </location>
</feature>
<feature type="signal peptide" evidence="5">
    <location>
        <begin position="1"/>
        <end position="22"/>
    </location>
</feature>
<keyword evidence="8" id="KW-1185">Reference proteome</keyword>
<dbReference type="Pfam" id="PF00753">
    <property type="entry name" value="Lactamase_B"/>
    <property type="match status" value="1"/>
</dbReference>
<reference evidence="7 8" key="1">
    <citation type="journal article" date="2017" name="Int. J. Syst. Evol. Microbiol.">
        <title>Achromobacter aloeverae sp. nov., isolated from the root of Aloe vera (L.) Burm.f.</title>
        <authorList>
            <person name="Kuncharoen N."/>
            <person name="Muramatsu Y."/>
            <person name="Shibata C."/>
            <person name="Kamakura Y."/>
            <person name="Nakagawa Y."/>
            <person name="Tanasupawat S."/>
        </authorList>
    </citation>
    <scope>NUCLEOTIDE SEQUENCE [LARGE SCALE GENOMIC DNA]</scope>
    <source>
        <strain evidence="7 8">AVA-1</strain>
    </source>
</reference>
<gene>
    <name evidence="7" type="ORF">C7R54_26515</name>
</gene>
<keyword evidence="5" id="KW-0732">Signal</keyword>